<evidence type="ECO:0000256" key="2">
    <source>
        <dbReference type="SAM" id="Phobius"/>
    </source>
</evidence>
<evidence type="ECO:0000313" key="4">
    <source>
        <dbReference type="EMBL" id="CAH0369321.1"/>
    </source>
</evidence>
<evidence type="ECO:0000313" key="5">
    <source>
        <dbReference type="Proteomes" id="UP000789595"/>
    </source>
</evidence>
<accession>A0A8J2SEX1</accession>
<dbReference type="OrthoDB" id="203536at2759"/>
<keyword evidence="2" id="KW-0472">Membrane</keyword>
<keyword evidence="2" id="KW-1133">Transmembrane helix</keyword>
<dbReference type="PROSITE" id="PS00018">
    <property type="entry name" value="EF_HAND_1"/>
    <property type="match status" value="1"/>
</dbReference>
<dbReference type="Pfam" id="PF13202">
    <property type="entry name" value="EF-hand_5"/>
    <property type="match status" value="1"/>
</dbReference>
<dbReference type="PROSITE" id="PS50222">
    <property type="entry name" value="EF_HAND_2"/>
    <property type="match status" value="1"/>
</dbReference>
<organism evidence="4 5">
    <name type="scientific">Pelagomonas calceolata</name>
    <dbReference type="NCBI Taxonomy" id="35677"/>
    <lineage>
        <taxon>Eukaryota</taxon>
        <taxon>Sar</taxon>
        <taxon>Stramenopiles</taxon>
        <taxon>Ochrophyta</taxon>
        <taxon>Pelagophyceae</taxon>
        <taxon>Pelagomonadales</taxon>
        <taxon>Pelagomonadaceae</taxon>
        <taxon>Pelagomonas</taxon>
    </lineage>
</organism>
<proteinExistence type="predicted"/>
<reference evidence="4" key="1">
    <citation type="submission" date="2021-11" db="EMBL/GenBank/DDBJ databases">
        <authorList>
            <consortium name="Genoscope - CEA"/>
            <person name="William W."/>
        </authorList>
    </citation>
    <scope>NUCLEOTIDE SEQUENCE</scope>
</reference>
<feature type="domain" description="EF-hand" evidence="3">
    <location>
        <begin position="45"/>
        <end position="72"/>
    </location>
</feature>
<dbReference type="SMART" id="SM00054">
    <property type="entry name" value="EFh"/>
    <property type="match status" value="1"/>
</dbReference>
<dbReference type="AlphaFoldDB" id="A0A8J2SEX1"/>
<keyword evidence="2" id="KW-0812">Transmembrane</keyword>
<evidence type="ECO:0000256" key="1">
    <source>
        <dbReference type="ARBA" id="ARBA00022837"/>
    </source>
</evidence>
<protein>
    <recommendedName>
        <fullName evidence="3">EF-hand domain-containing protein</fullName>
    </recommendedName>
</protein>
<dbReference type="Proteomes" id="UP000789595">
    <property type="component" value="Unassembled WGS sequence"/>
</dbReference>
<gene>
    <name evidence="4" type="ORF">PECAL_2P24410</name>
</gene>
<name>A0A8J2SEX1_9STRA</name>
<dbReference type="GO" id="GO:0005509">
    <property type="term" value="F:calcium ion binding"/>
    <property type="evidence" value="ECO:0007669"/>
    <property type="project" value="InterPro"/>
</dbReference>
<evidence type="ECO:0000259" key="3">
    <source>
        <dbReference type="PROSITE" id="PS50222"/>
    </source>
</evidence>
<sequence>MMRASDASDAECEARQAALGPPNELAVLAALSNADVIDVSGAEPIFDLLDTNGDGRLSAEELRQGVRSDAVVHYVRETGNAILKGLLRDRRGVGRALQEIDDSSGPFVSRRGWKRFVQAMAVERVRHLREMGLVKGRCYWGKGLDDVQTTPSLLKWFSPFPRGYLEDFWFYARNNHPALFCLRDPAHPYGRSEALAAELVQQAYAIWAAGAASRAERPWTSLNNYAHNAQITVAYISVPLLILAELLWFLLACPCARFERRGRKRETVFRCTQKTLEALGHAVVLPLVLLACGFLVLEAMSLDGSDSDAPVVAWWAAGVLWSYVIWFPVKLCVQFNLCVGAPPPWLRPLKIGRWAAERRRAARNALSFGDADDDLDDVEEPWRVFEQP</sequence>
<dbReference type="InterPro" id="IPR002048">
    <property type="entry name" value="EF_hand_dom"/>
</dbReference>
<dbReference type="InterPro" id="IPR018247">
    <property type="entry name" value="EF_Hand_1_Ca_BS"/>
</dbReference>
<comment type="caution">
    <text evidence="4">The sequence shown here is derived from an EMBL/GenBank/DDBJ whole genome shotgun (WGS) entry which is preliminary data.</text>
</comment>
<feature type="transmembrane region" description="Helical" evidence="2">
    <location>
        <begin position="276"/>
        <end position="297"/>
    </location>
</feature>
<dbReference type="EMBL" id="CAKKNE010000002">
    <property type="protein sequence ID" value="CAH0369321.1"/>
    <property type="molecule type" value="Genomic_DNA"/>
</dbReference>
<dbReference type="SUPFAM" id="SSF47473">
    <property type="entry name" value="EF-hand"/>
    <property type="match status" value="1"/>
</dbReference>
<feature type="transmembrane region" description="Helical" evidence="2">
    <location>
        <begin position="309"/>
        <end position="327"/>
    </location>
</feature>
<keyword evidence="5" id="KW-1185">Reference proteome</keyword>
<feature type="transmembrane region" description="Helical" evidence="2">
    <location>
        <begin position="233"/>
        <end position="255"/>
    </location>
</feature>
<keyword evidence="1" id="KW-0106">Calcium</keyword>
<dbReference type="InterPro" id="IPR011992">
    <property type="entry name" value="EF-hand-dom_pair"/>
</dbReference>
<dbReference type="Gene3D" id="1.10.238.10">
    <property type="entry name" value="EF-hand"/>
    <property type="match status" value="1"/>
</dbReference>